<protein>
    <recommendedName>
        <fullName evidence="1">3-keto-alpha-glucoside-1,2-lyase/3-keto-2-hydroxy-glucal hydratase domain-containing protein</fullName>
    </recommendedName>
</protein>
<evidence type="ECO:0000259" key="1">
    <source>
        <dbReference type="Pfam" id="PF06439"/>
    </source>
</evidence>
<dbReference type="GO" id="GO:0016787">
    <property type="term" value="F:hydrolase activity"/>
    <property type="evidence" value="ECO:0007669"/>
    <property type="project" value="InterPro"/>
</dbReference>
<dbReference type="OrthoDB" id="259356at2"/>
<evidence type="ECO:0000313" key="2">
    <source>
        <dbReference type="EMBL" id="SIQ31106.1"/>
    </source>
</evidence>
<evidence type="ECO:0000313" key="3">
    <source>
        <dbReference type="Proteomes" id="UP000186953"/>
    </source>
</evidence>
<organism evidence="2 3">
    <name type="scientific">Maribacter ulvicola</name>
    <dbReference type="NCBI Taxonomy" id="228959"/>
    <lineage>
        <taxon>Bacteria</taxon>
        <taxon>Pseudomonadati</taxon>
        <taxon>Bacteroidota</taxon>
        <taxon>Flavobacteriia</taxon>
        <taxon>Flavobacteriales</taxon>
        <taxon>Flavobacteriaceae</taxon>
        <taxon>Maribacter</taxon>
    </lineage>
</organism>
<dbReference type="STRING" id="228959.SAMN05421797_1011365"/>
<dbReference type="EMBL" id="FTMA01000001">
    <property type="protein sequence ID" value="SIQ31106.1"/>
    <property type="molecule type" value="Genomic_DNA"/>
</dbReference>
<dbReference type="InterPro" id="IPR010496">
    <property type="entry name" value="AL/BT2_dom"/>
</dbReference>
<accession>A0A1N6RQX9</accession>
<sequence>MKYINKLGLRIAFALASIVVTEISAQTDDFSFEFGSVTEMKDLYAPNSVEAETIKWKNVNTNEKTWSVQNDGTLVCKGMPIGVVRSEKQYENFILHVEWRHMEAGGNSGIFAWSSANPKEGQNLPDGLEIQMLELDWVNLNLQDGKKPPIAYVHGELFGVGGVTTIPDNPRGERSKSIENRAKGKGIWNTYDVVCVDGVVKLAVNGKFVNGLAKSSQKKGYLCLESEGAEIHFRNLKVTELPPSVISIDQIAPELK</sequence>
<dbReference type="Gene3D" id="2.60.120.560">
    <property type="entry name" value="Exo-inulinase, domain 1"/>
    <property type="match status" value="1"/>
</dbReference>
<dbReference type="Proteomes" id="UP000186953">
    <property type="component" value="Unassembled WGS sequence"/>
</dbReference>
<feature type="domain" description="3-keto-alpha-glucoside-1,2-lyase/3-keto-2-hydroxy-glucal hydratase" evidence="1">
    <location>
        <begin position="55"/>
        <end position="238"/>
    </location>
</feature>
<name>A0A1N6RQX9_9FLAO</name>
<dbReference type="AlphaFoldDB" id="A0A1N6RQX9"/>
<keyword evidence="3" id="KW-1185">Reference proteome</keyword>
<gene>
    <name evidence="2" type="ORF">SAMN05421797_1011365</name>
</gene>
<reference evidence="3" key="1">
    <citation type="submission" date="2017-01" db="EMBL/GenBank/DDBJ databases">
        <authorList>
            <person name="Varghese N."/>
            <person name="Submissions S."/>
        </authorList>
    </citation>
    <scope>NUCLEOTIDE SEQUENCE [LARGE SCALE GENOMIC DNA]</scope>
    <source>
        <strain evidence="3">DSM 15366</strain>
    </source>
</reference>
<dbReference type="RefSeq" id="WP_076547526.1">
    <property type="nucleotide sequence ID" value="NZ_FTMA01000001.1"/>
</dbReference>
<dbReference type="Pfam" id="PF06439">
    <property type="entry name" value="3keto-disac_hyd"/>
    <property type="match status" value="1"/>
</dbReference>
<proteinExistence type="predicted"/>